<dbReference type="InterPro" id="IPR012902">
    <property type="entry name" value="N_methyl_site"/>
</dbReference>
<evidence type="ECO:0000256" key="1">
    <source>
        <dbReference type="ARBA" id="ARBA00022481"/>
    </source>
</evidence>
<dbReference type="PANTHER" id="PTHR30093:SF34">
    <property type="entry name" value="PREPILIN PEPTIDASE-DEPENDENT PROTEIN D"/>
    <property type="match status" value="1"/>
</dbReference>
<sequence length="124" mass="12940">MLRTERGFTLIEIIAVLAILGIIAAVAVPKYIDMIEQSRISAAQTAIAEVKTQCSNYYASQMLSGNGTTSLGSVQASVTSAPYLGPDYNVSTATAASGILITVLSVKGNSLSTAQTGTWYYPGL</sequence>
<dbReference type="SUPFAM" id="SSF54523">
    <property type="entry name" value="Pili subunits"/>
    <property type="match status" value="1"/>
</dbReference>
<reference evidence="3" key="1">
    <citation type="journal article" date="2015" name="Proc. Natl. Acad. Sci. U.S.A.">
        <title>Networks of energetic and metabolic interactions define dynamics in microbial communities.</title>
        <authorList>
            <person name="Embree M."/>
            <person name="Liu J.K."/>
            <person name="Al-Bassam M.M."/>
            <person name="Zengler K."/>
        </authorList>
    </citation>
    <scope>NUCLEOTIDE SEQUENCE</scope>
</reference>
<dbReference type="PANTHER" id="PTHR30093">
    <property type="entry name" value="GENERAL SECRETION PATHWAY PROTEIN G"/>
    <property type="match status" value="1"/>
</dbReference>
<comment type="caution">
    <text evidence="3">The sequence shown here is derived from an EMBL/GenBank/DDBJ whole genome shotgun (WGS) entry which is preliminary data.</text>
</comment>
<name>A0A0W8FPM9_9ZZZZ</name>
<keyword evidence="2" id="KW-0812">Transmembrane</keyword>
<gene>
    <name evidence="3" type="ORF">ASZ90_007494</name>
</gene>
<organism evidence="3">
    <name type="scientific">hydrocarbon metagenome</name>
    <dbReference type="NCBI Taxonomy" id="938273"/>
    <lineage>
        <taxon>unclassified sequences</taxon>
        <taxon>metagenomes</taxon>
        <taxon>ecological metagenomes</taxon>
    </lineage>
</organism>
<proteinExistence type="predicted"/>
<evidence type="ECO:0000313" key="3">
    <source>
        <dbReference type="EMBL" id="KUG22721.1"/>
    </source>
</evidence>
<keyword evidence="2" id="KW-1133">Transmembrane helix</keyword>
<dbReference type="PROSITE" id="PS00409">
    <property type="entry name" value="PROKAR_NTER_METHYL"/>
    <property type="match status" value="1"/>
</dbReference>
<dbReference type="EMBL" id="LNQE01000942">
    <property type="protein sequence ID" value="KUG22721.1"/>
    <property type="molecule type" value="Genomic_DNA"/>
</dbReference>
<dbReference type="Gene3D" id="3.30.700.10">
    <property type="entry name" value="Glycoprotein, Type 4 Pilin"/>
    <property type="match status" value="1"/>
</dbReference>
<keyword evidence="2" id="KW-0472">Membrane</keyword>
<dbReference type="Pfam" id="PF07963">
    <property type="entry name" value="N_methyl"/>
    <property type="match status" value="1"/>
</dbReference>
<protein>
    <submittedName>
        <fullName evidence="3">Type iv pilin pila</fullName>
    </submittedName>
</protein>
<dbReference type="NCBIfam" id="TIGR02532">
    <property type="entry name" value="IV_pilin_GFxxxE"/>
    <property type="match status" value="1"/>
</dbReference>
<keyword evidence="1" id="KW-0488">Methylation</keyword>
<feature type="transmembrane region" description="Helical" evidence="2">
    <location>
        <begin position="7"/>
        <end position="28"/>
    </location>
</feature>
<accession>A0A0W8FPM9</accession>
<evidence type="ECO:0000256" key="2">
    <source>
        <dbReference type="SAM" id="Phobius"/>
    </source>
</evidence>
<dbReference type="InterPro" id="IPR045584">
    <property type="entry name" value="Pilin-like"/>
</dbReference>
<dbReference type="AlphaFoldDB" id="A0A0W8FPM9"/>